<sequence>EEVKREAVDRGKELKKGDALVIEKAIEDGWLKVSKAEPIESPIELEPGETAAISLAKKLGGQEVLIDEVSARTAARLLGLKPKGTVLVLLKTLEEGEMNLDEFLETMNDLVEHGFRLREEVYIEAIRKAREIEEAKS</sequence>
<evidence type="ECO:0000313" key="2">
    <source>
        <dbReference type="Proteomes" id="UP000070035"/>
    </source>
</evidence>
<comment type="caution">
    <text evidence="1">The sequence shown here is derived from an EMBL/GenBank/DDBJ whole genome shotgun (WGS) entry which is preliminary data.</text>
</comment>
<dbReference type="InterPro" id="IPR021799">
    <property type="entry name" value="PIN-like_prokaryotic"/>
</dbReference>
<evidence type="ECO:0008006" key="3">
    <source>
        <dbReference type="Google" id="ProtNLM"/>
    </source>
</evidence>
<proteinExistence type="predicted"/>
<dbReference type="PANTHER" id="PTHR39550:SF1">
    <property type="entry name" value="SLL0658 PROTEIN"/>
    <property type="match status" value="1"/>
</dbReference>
<accession>A0A133V4S8</accession>
<evidence type="ECO:0000313" key="1">
    <source>
        <dbReference type="EMBL" id="KXB01406.1"/>
    </source>
</evidence>
<dbReference type="EMBL" id="LHXY01000039">
    <property type="protein sequence ID" value="KXB01406.1"/>
    <property type="molecule type" value="Genomic_DNA"/>
</dbReference>
<protein>
    <recommendedName>
        <fullName evidence="3">DUF3368 domain-containing protein</fullName>
    </recommendedName>
</protein>
<gene>
    <name evidence="1" type="ORF">AKJ44_02600</name>
</gene>
<dbReference type="AlphaFoldDB" id="A0A133V4S8"/>
<name>A0A133V4S8_9EURY</name>
<organism evidence="1 2">
    <name type="scientific">candidate division MSBL1 archaeon SCGC-AAA261F17</name>
    <dbReference type="NCBI Taxonomy" id="1698274"/>
    <lineage>
        <taxon>Archaea</taxon>
        <taxon>Methanobacteriati</taxon>
        <taxon>Methanobacteriota</taxon>
        <taxon>candidate division MSBL1</taxon>
    </lineage>
</organism>
<feature type="non-terminal residue" evidence="1">
    <location>
        <position position="1"/>
    </location>
</feature>
<dbReference type="PANTHER" id="PTHR39550">
    <property type="entry name" value="SLL0658 PROTEIN"/>
    <property type="match status" value="1"/>
</dbReference>
<keyword evidence="2" id="KW-1185">Reference proteome</keyword>
<reference evidence="1 2" key="1">
    <citation type="journal article" date="2016" name="Sci. Rep.">
        <title>Metabolic traits of an uncultured archaeal lineage -MSBL1- from brine pools of the Red Sea.</title>
        <authorList>
            <person name="Mwirichia R."/>
            <person name="Alam I."/>
            <person name="Rashid M."/>
            <person name="Vinu M."/>
            <person name="Ba-Alawi W."/>
            <person name="Anthony Kamau A."/>
            <person name="Kamanda Ngugi D."/>
            <person name="Goker M."/>
            <person name="Klenk H.P."/>
            <person name="Bajic V."/>
            <person name="Stingl U."/>
        </authorList>
    </citation>
    <scope>NUCLEOTIDE SEQUENCE [LARGE SCALE GENOMIC DNA]</scope>
    <source>
        <strain evidence="1">SCGC-AAA261F17</strain>
    </source>
</reference>
<dbReference type="Pfam" id="PF11848">
    <property type="entry name" value="DUF3368"/>
    <property type="match status" value="1"/>
</dbReference>
<dbReference type="Proteomes" id="UP000070035">
    <property type="component" value="Unassembled WGS sequence"/>
</dbReference>